<dbReference type="EMBL" id="JAQLGM010000085">
    <property type="protein sequence ID" value="MDB2002669.1"/>
    <property type="molecule type" value="Genomic_DNA"/>
</dbReference>
<name>A0AAW5F9M8_CLOSY</name>
<evidence type="ECO:0000313" key="4">
    <source>
        <dbReference type="EMBL" id="MCK0088634.1"/>
    </source>
</evidence>
<reference evidence="4" key="1">
    <citation type="journal article" date="2022" name="Cell Host Microbe">
        <title>Colonization of the live biotherapeutic product VE303 and modulation of the microbiota and metabolites in healthy volunteers.</title>
        <authorList>
            <person name="Dsouza M."/>
            <person name="Menon R."/>
            <person name="Crossette E."/>
            <person name="Bhattarai S.K."/>
            <person name="Schneider J."/>
            <person name="Kim Y.G."/>
            <person name="Reddy S."/>
            <person name="Caballero S."/>
            <person name="Felix C."/>
            <person name="Cornacchione L."/>
            <person name="Hendrickson J."/>
            <person name="Watson A.R."/>
            <person name="Minot S.S."/>
            <person name="Greenfield N."/>
            <person name="Schopf L."/>
            <person name="Szabady R."/>
            <person name="Patarroyo J."/>
            <person name="Smith W."/>
            <person name="Harrison P."/>
            <person name="Kuijper E.J."/>
            <person name="Kelly C.P."/>
            <person name="Olle B."/>
            <person name="Bobilev D."/>
            <person name="Silber J.L."/>
            <person name="Bucci V."/>
            <person name="Roberts B."/>
            <person name="Faith J."/>
            <person name="Norman J.M."/>
        </authorList>
    </citation>
    <scope>NUCLEOTIDE SEQUENCE</scope>
    <source>
        <strain evidence="4">VE303-04</strain>
    </source>
</reference>
<accession>A0AAW5F9M8</accession>
<dbReference type="PROSITE" id="PS51257">
    <property type="entry name" value="PROKAR_LIPOPROTEIN"/>
    <property type="match status" value="1"/>
</dbReference>
<proteinExistence type="predicted"/>
<evidence type="ECO:0000256" key="1">
    <source>
        <dbReference type="SAM" id="MobiDB-lite"/>
    </source>
</evidence>
<dbReference type="SMART" id="SM00909">
    <property type="entry name" value="Germane"/>
    <property type="match status" value="1"/>
</dbReference>
<protein>
    <submittedName>
        <fullName evidence="4">GerMN domain-containing protein</fullName>
    </submittedName>
</protein>
<feature type="signal peptide" evidence="2">
    <location>
        <begin position="1"/>
        <end position="18"/>
    </location>
</feature>
<organism evidence="4 6">
    <name type="scientific">Clostridium symbiosum</name>
    <name type="common">Bacteroides symbiosus</name>
    <dbReference type="NCBI Taxonomy" id="1512"/>
    <lineage>
        <taxon>Bacteria</taxon>
        <taxon>Bacillati</taxon>
        <taxon>Bacillota</taxon>
        <taxon>Clostridia</taxon>
        <taxon>Lachnospirales</taxon>
        <taxon>Lachnospiraceae</taxon>
        <taxon>Otoolea</taxon>
    </lineage>
</organism>
<dbReference type="Proteomes" id="UP001300871">
    <property type="component" value="Unassembled WGS sequence"/>
</dbReference>
<dbReference type="Proteomes" id="UP001203136">
    <property type="component" value="Unassembled WGS sequence"/>
</dbReference>
<dbReference type="InterPro" id="IPR019606">
    <property type="entry name" value="GerMN"/>
</dbReference>
<gene>
    <name evidence="4" type="ORF">K5I21_22780</name>
    <name evidence="5" type="ORF">PM006_20915</name>
</gene>
<dbReference type="Pfam" id="PF10646">
    <property type="entry name" value="Germane"/>
    <property type="match status" value="1"/>
</dbReference>
<evidence type="ECO:0000259" key="3">
    <source>
        <dbReference type="SMART" id="SM00909"/>
    </source>
</evidence>
<evidence type="ECO:0000313" key="6">
    <source>
        <dbReference type="Proteomes" id="UP001203136"/>
    </source>
</evidence>
<evidence type="ECO:0000313" key="5">
    <source>
        <dbReference type="EMBL" id="MDB2002669.1"/>
    </source>
</evidence>
<keyword evidence="2" id="KW-0732">Signal</keyword>
<reference evidence="5" key="2">
    <citation type="submission" date="2023-01" db="EMBL/GenBank/DDBJ databases">
        <title>Human gut microbiome strain richness.</title>
        <authorList>
            <person name="Chen-Liaw A."/>
        </authorList>
    </citation>
    <scope>NUCLEOTIDE SEQUENCE</scope>
    <source>
        <strain evidence="5">B1_m1001713B170214d0_201011</strain>
    </source>
</reference>
<dbReference type="EMBL" id="JAINVB010000001">
    <property type="protein sequence ID" value="MCK0088634.1"/>
    <property type="molecule type" value="Genomic_DNA"/>
</dbReference>
<feature type="domain" description="GerMN" evidence="3">
    <location>
        <begin position="88"/>
        <end position="162"/>
    </location>
</feature>
<feature type="region of interest" description="Disordered" evidence="1">
    <location>
        <begin position="22"/>
        <end position="46"/>
    </location>
</feature>
<evidence type="ECO:0000256" key="2">
    <source>
        <dbReference type="SAM" id="SignalP"/>
    </source>
</evidence>
<comment type="caution">
    <text evidence="4">The sequence shown here is derived from an EMBL/GenBank/DDBJ whole genome shotgun (WGS) entry which is preliminary data.</text>
</comment>
<feature type="chain" id="PRO_5044477458" evidence="2">
    <location>
        <begin position="19"/>
        <end position="173"/>
    </location>
</feature>
<sequence>MKRFMVVLTGVIMAAALAACTPTKQSSEKRNNPPAGATQESSVDGALEKQEMVVDAEPSVTVCIYSVNDNKTGLKQNMDAVDGEELDAQLLIDKMAELGVIEEGVKVKSFDNKDGVLTLDLSALSGSKDELVITSIVNTFIQNYEAEEMSLSVNGEKLGSGNYKFVKEYKKMK</sequence>
<dbReference type="AlphaFoldDB" id="A0AAW5F9M8"/>
<dbReference type="GeneID" id="57968367"/>
<dbReference type="RefSeq" id="WP_003498402.1">
    <property type="nucleotide sequence ID" value="NZ_BAABZD010000005.1"/>
</dbReference>